<organism evidence="3 4">
    <name type="scientific">Mycena pura</name>
    <dbReference type="NCBI Taxonomy" id="153505"/>
    <lineage>
        <taxon>Eukaryota</taxon>
        <taxon>Fungi</taxon>
        <taxon>Dikarya</taxon>
        <taxon>Basidiomycota</taxon>
        <taxon>Agaricomycotina</taxon>
        <taxon>Agaricomycetes</taxon>
        <taxon>Agaricomycetidae</taxon>
        <taxon>Agaricales</taxon>
        <taxon>Marasmiineae</taxon>
        <taxon>Mycenaceae</taxon>
        <taxon>Mycena</taxon>
    </lineage>
</organism>
<protein>
    <recommendedName>
        <fullName evidence="2">Transcription factor TFIIIC triple barrel domain-containing protein</fullName>
    </recommendedName>
</protein>
<evidence type="ECO:0000256" key="1">
    <source>
        <dbReference type="SAM" id="MobiDB-lite"/>
    </source>
</evidence>
<accession>A0AAD6VB86</accession>
<dbReference type="Pfam" id="PF10419">
    <property type="entry name" value="TFIIIC_sub6"/>
    <property type="match status" value="1"/>
</dbReference>
<name>A0AAD6VB86_9AGAR</name>
<feature type="domain" description="Transcription factor TFIIIC triple barrel" evidence="2">
    <location>
        <begin position="24"/>
        <end position="114"/>
    </location>
</feature>
<dbReference type="GO" id="GO:0006383">
    <property type="term" value="P:transcription by RNA polymerase III"/>
    <property type="evidence" value="ECO:0007669"/>
    <property type="project" value="InterPro"/>
</dbReference>
<dbReference type="PANTHER" id="PTHR21860:SF2">
    <property type="entry name" value="GENERAL TRANSCRIPTION FACTOR 3C POLYPEPTIDE 6"/>
    <property type="match status" value="1"/>
</dbReference>
<gene>
    <name evidence="3" type="ORF">GGX14DRAFT_634882</name>
</gene>
<evidence type="ECO:0000313" key="3">
    <source>
        <dbReference type="EMBL" id="KAJ7208023.1"/>
    </source>
</evidence>
<evidence type="ECO:0000259" key="2">
    <source>
        <dbReference type="Pfam" id="PF10419"/>
    </source>
</evidence>
<dbReference type="InterPro" id="IPR019481">
    <property type="entry name" value="TFIIIC_triple_barrel"/>
</dbReference>
<feature type="compositionally biased region" description="Basic and acidic residues" evidence="1">
    <location>
        <begin position="164"/>
        <end position="173"/>
    </location>
</feature>
<sequence>MSEYSSLCPGYKQVQAFGPDDEYDEEETTYVTLDLGSADSMLISSSSQYRLIGLDTPTPFLQLSGTVFKGRHDSLLGTELLFTDGKDAGDWSKRSITHVANTEQRIAFKEVQLKPKSVARADEKRMPHNVELDRITGKIGPVQQPTPRTRREKKKGAAAEESVDSEKQMNTDS</sequence>
<dbReference type="Proteomes" id="UP001219525">
    <property type="component" value="Unassembled WGS sequence"/>
</dbReference>
<proteinExistence type="predicted"/>
<comment type="caution">
    <text evidence="3">The sequence shown here is derived from an EMBL/GenBank/DDBJ whole genome shotgun (WGS) entry which is preliminary data.</text>
</comment>
<feature type="region of interest" description="Disordered" evidence="1">
    <location>
        <begin position="128"/>
        <end position="173"/>
    </location>
</feature>
<evidence type="ECO:0000313" key="4">
    <source>
        <dbReference type="Proteomes" id="UP001219525"/>
    </source>
</evidence>
<dbReference type="GO" id="GO:0000127">
    <property type="term" value="C:transcription factor TFIIIC complex"/>
    <property type="evidence" value="ECO:0007669"/>
    <property type="project" value="TreeGrafter"/>
</dbReference>
<reference evidence="3" key="1">
    <citation type="submission" date="2023-03" db="EMBL/GenBank/DDBJ databases">
        <title>Massive genome expansion in bonnet fungi (Mycena s.s.) driven by repeated elements and novel gene families across ecological guilds.</title>
        <authorList>
            <consortium name="Lawrence Berkeley National Laboratory"/>
            <person name="Harder C.B."/>
            <person name="Miyauchi S."/>
            <person name="Viragh M."/>
            <person name="Kuo A."/>
            <person name="Thoen E."/>
            <person name="Andreopoulos B."/>
            <person name="Lu D."/>
            <person name="Skrede I."/>
            <person name="Drula E."/>
            <person name="Henrissat B."/>
            <person name="Morin E."/>
            <person name="Kohler A."/>
            <person name="Barry K."/>
            <person name="LaButti K."/>
            <person name="Morin E."/>
            <person name="Salamov A."/>
            <person name="Lipzen A."/>
            <person name="Mereny Z."/>
            <person name="Hegedus B."/>
            <person name="Baldrian P."/>
            <person name="Stursova M."/>
            <person name="Weitz H."/>
            <person name="Taylor A."/>
            <person name="Grigoriev I.V."/>
            <person name="Nagy L.G."/>
            <person name="Martin F."/>
            <person name="Kauserud H."/>
        </authorList>
    </citation>
    <scope>NUCLEOTIDE SEQUENCE</scope>
    <source>
        <strain evidence="3">9144</strain>
    </source>
</reference>
<dbReference type="AlphaFoldDB" id="A0AAD6VB86"/>
<keyword evidence="4" id="KW-1185">Reference proteome</keyword>
<dbReference type="EMBL" id="JARJCW010000035">
    <property type="protein sequence ID" value="KAJ7208023.1"/>
    <property type="molecule type" value="Genomic_DNA"/>
</dbReference>
<dbReference type="PANTHER" id="PTHR21860">
    <property type="entry name" value="TRANSCRIPTION INITIATION FACTOR IIIC TFIIIC , POLYPEPTIDE 6-RELATED"/>
    <property type="match status" value="1"/>
</dbReference>
<dbReference type="InterPro" id="IPR042771">
    <property type="entry name" value="GTF3C6-like"/>
</dbReference>
<dbReference type="Gene3D" id="2.60.40.4370">
    <property type="match status" value="1"/>
</dbReference>